<dbReference type="EMBL" id="JAVEPI010000003">
    <property type="protein sequence ID" value="KAK1442946.1"/>
    <property type="molecule type" value="Genomic_DNA"/>
</dbReference>
<dbReference type="AlphaFoldDB" id="A0AAD8LQD1"/>
<name>A0AAD8LQD1_BABGI</name>
<sequence length="129" mass="15016">MPDNEETDERAEVVELTEGWSLCNDDLYRIANQLLSLVFANKYFGDDSNNKKLLRVCEAFHNEFSALEDKVEKRPNFDYDKVYEMLLKVINGDQQIEDNEDVLVEEDKSTLFGICPISRRPITHPVSQR</sequence>
<gene>
    <name evidence="1" type="ORF">BgAZ_304640</name>
</gene>
<keyword evidence="2" id="KW-1185">Reference proteome</keyword>
<protein>
    <submittedName>
        <fullName evidence="1">Uncharacterized protein</fullName>
    </submittedName>
</protein>
<reference evidence="1" key="1">
    <citation type="submission" date="2023-08" db="EMBL/GenBank/DDBJ databases">
        <title>Draft sequence of the Babesia gibsoni genome.</title>
        <authorList>
            <person name="Yamagishi J.Y."/>
            <person name="Xuan X.X."/>
        </authorList>
    </citation>
    <scope>NUCLEOTIDE SEQUENCE</scope>
    <source>
        <strain evidence="1">Azabu</strain>
    </source>
</reference>
<organism evidence="1 2">
    <name type="scientific">Babesia gibsoni</name>
    <dbReference type="NCBI Taxonomy" id="33632"/>
    <lineage>
        <taxon>Eukaryota</taxon>
        <taxon>Sar</taxon>
        <taxon>Alveolata</taxon>
        <taxon>Apicomplexa</taxon>
        <taxon>Aconoidasida</taxon>
        <taxon>Piroplasmida</taxon>
        <taxon>Babesiidae</taxon>
        <taxon>Babesia</taxon>
    </lineage>
</organism>
<accession>A0AAD8LQD1</accession>
<proteinExistence type="predicted"/>
<evidence type="ECO:0000313" key="2">
    <source>
        <dbReference type="Proteomes" id="UP001230268"/>
    </source>
</evidence>
<dbReference type="Proteomes" id="UP001230268">
    <property type="component" value="Unassembled WGS sequence"/>
</dbReference>
<evidence type="ECO:0000313" key="1">
    <source>
        <dbReference type="EMBL" id="KAK1442946.1"/>
    </source>
</evidence>
<comment type="caution">
    <text evidence="1">The sequence shown here is derived from an EMBL/GenBank/DDBJ whole genome shotgun (WGS) entry which is preliminary data.</text>
</comment>